<proteinExistence type="predicted"/>
<evidence type="ECO:0000313" key="3">
    <source>
        <dbReference type="EMBL" id="NEE03516.1"/>
    </source>
</evidence>
<feature type="domain" description="FIMAH" evidence="2">
    <location>
        <begin position="232"/>
        <end position="301"/>
    </location>
</feature>
<dbReference type="InterPro" id="IPR010496">
    <property type="entry name" value="AL/BT2_dom"/>
</dbReference>
<evidence type="ECO:0000313" key="4">
    <source>
        <dbReference type="Proteomes" id="UP000475214"/>
    </source>
</evidence>
<dbReference type="AlphaFoldDB" id="A0A6L9SE17"/>
<dbReference type="Pfam" id="PF06439">
    <property type="entry name" value="3keto-disac_hyd"/>
    <property type="match status" value="1"/>
</dbReference>
<dbReference type="PANTHER" id="PTHR40469:SF2">
    <property type="entry name" value="GALACTOSE-BINDING DOMAIN-LIKE SUPERFAMILY PROTEIN"/>
    <property type="match status" value="1"/>
</dbReference>
<name>A0A6L9SE17_9ACTN</name>
<dbReference type="Pfam" id="PF22888">
    <property type="entry name" value="FIMAH"/>
    <property type="match status" value="1"/>
</dbReference>
<keyword evidence="4" id="KW-1185">Reference proteome</keyword>
<dbReference type="Gene3D" id="2.60.120.560">
    <property type="entry name" value="Exo-inulinase, domain 1"/>
    <property type="match status" value="1"/>
</dbReference>
<feature type="domain" description="3-keto-alpha-glucoside-1,2-lyase/3-keto-2-hydroxy-glucal hydratase" evidence="1">
    <location>
        <begin position="41"/>
        <end position="219"/>
    </location>
</feature>
<reference evidence="3 4" key="1">
    <citation type="submission" date="2020-02" db="EMBL/GenBank/DDBJ databases">
        <authorList>
            <person name="Li X.-J."/>
            <person name="Han X.-M."/>
        </authorList>
    </citation>
    <scope>NUCLEOTIDE SEQUENCE [LARGE SCALE GENOMIC DNA]</scope>
    <source>
        <strain evidence="3 4">CCTCC AB 2017055</strain>
    </source>
</reference>
<sequence length="305" mass="34311">MPQPRVGLAAFNGVGQPVSFDYFHVDDAPVTECEPTEPEEGYRSLFDGTAEGLESWRMAGPGGFHHTDCRLLSYGGMGLLWYDEAFESYSLKLDWMMPGDDNSGVFVGFPEPGDDPWVAVEEGHEVQIDATDEPDRTTGAIYGFQSADLDARDEALNPPGEWNEFEIVVEGDRIQVFLNGAKINDYTDTDPDRMNPPSHIGIQNHGGQDDVYFRNIRIQELDALPDTYEGALRLVEEYYDDGLLERPHYRQLHNHLATAQRFAERGEAEEAGQALDRVVRVAEKVDDEQVRDDLLTVVENLRTQL</sequence>
<evidence type="ECO:0000259" key="2">
    <source>
        <dbReference type="Pfam" id="PF22888"/>
    </source>
</evidence>
<dbReference type="InterPro" id="IPR054470">
    <property type="entry name" value="FIMAH_dom"/>
</dbReference>
<evidence type="ECO:0000259" key="1">
    <source>
        <dbReference type="Pfam" id="PF06439"/>
    </source>
</evidence>
<gene>
    <name evidence="3" type="ORF">G1H10_25445</name>
</gene>
<dbReference type="EMBL" id="JAAGOA010000023">
    <property type="protein sequence ID" value="NEE03516.1"/>
    <property type="molecule type" value="Genomic_DNA"/>
</dbReference>
<dbReference type="Proteomes" id="UP000475214">
    <property type="component" value="Unassembled WGS sequence"/>
</dbReference>
<dbReference type="PANTHER" id="PTHR40469">
    <property type="entry name" value="SECRETED GLYCOSYL HYDROLASE"/>
    <property type="match status" value="1"/>
</dbReference>
<protein>
    <submittedName>
        <fullName evidence="3">DUF1080 domain-containing protein</fullName>
    </submittedName>
</protein>
<organism evidence="3 4">
    <name type="scientific">Phytoactinopolyspora halotolerans</name>
    <dbReference type="NCBI Taxonomy" id="1981512"/>
    <lineage>
        <taxon>Bacteria</taxon>
        <taxon>Bacillati</taxon>
        <taxon>Actinomycetota</taxon>
        <taxon>Actinomycetes</taxon>
        <taxon>Jiangellales</taxon>
        <taxon>Jiangellaceae</taxon>
        <taxon>Phytoactinopolyspora</taxon>
    </lineage>
</organism>
<comment type="caution">
    <text evidence="3">The sequence shown here is derived from an EMBL/GenBank/DDBJ whole genome shotgun (WGS) entry which is preliminary data.</text>
</comment>
<dbReference type="GO" id="GO:0016787">
    <property type="term" value="F:hydrolase activity"/>
    <property type="evidence" value="ECO:0007669"/>
    <property type="project" value="InterPro"/>
</dbReference>
<accession>A0A6L9SE17</accession>